<evidence type="ECO:0000259" key="2">
    <source>
        <dbReference type="Pfam" id="PF07171"/>
    </source>
</evidence>
<gene>
    <name evidence="4" type="ORF">HC031_24980</name>
</gene>
<comment type="caution">
    <text evidence="4">The sequence shown here is derived from an EMBL/GenBank/DDBJ whole genome shotgun (WGS) entry which is preliminary data.</text>
</comment>
<feature type="domain" description="Microcystin LR degradation protein MlrC N-terminal" evidence="3">
    <location>
        <begin position="4"/>
        <end position="292"/>
    </location>
</feature>
<dbReference type="InterPro" id="IPR010799">
    <property type="entry name" value="MlrC_C"/>
</dbReference>
<evidence type="ECO:0000313" key="5">
    <source>
        <dbReference type="Proteomes" id="UP000722989"/>
    </source>
</evidence>
<proteinExistence type="predicted"/>
<dbReference type="EMBL" id="JAATVY010000023">
    <property type="protein sequence ID" value="NJC72946.1"/>
    <property type="molecule type" value="Genomic_DNA"/>
</dbReference>
<reference evidence="4 5" key="1">
    <citation type="submission" date="2020-03" db="EMBL/GenBank/DDBJ databases">
        <title>WGS of the type strain of Planosporangium spp.</title>
        <authorList>
            <person name="Thawai C."/>
        </authorList>
    </citation>
    <scope>NUCLEOTIDE SEQUENCE [LARGE SCALE GENOMIC DNA]</scope>
    <source>
        <strain evidence="4 5">TBRC 5610</strain>
    </source>
</reference>
<evidence type="ECO:0000313" key="4">
    <source>
        <dbReference type="EMBL" id="NJC72946.1"/>
    </source>
</evidence>
<feature type="region of interest" description="Disordered" evidence="1">
    <location>
        <begin position="486"/>
        <end position="506"/>
    </location>
</feature>
<dbReference type="InterPro" id="IPR009197">
    <property type="entry name" value="MlrC"/>
</dbReference>
<organism evidence="4 5">
    <name type="scientific">Planosporangium thailandense</name>
    <dbReference type="NCBI Taxonomy" id="765197"/>
    <lineage>
        <taxon>Bacteria</taxon>
        <taxon>Bacillati</taxon>
        <taxon>Actinomycetota</taxon>
        <taxon>Actinomycetes</taxon>
        <taxon>Micromonosporales</taxon>
        <taxon>Micromonosporaceae</taxon>
        <taxon>Planosporangium</taxon>
    </lineage>
</organism>
<evidence type="ECO:0000259" key="3">
    <source>
        <dbReference type="Pfam" id="PF07364"/>
    </source>
</evidence>
<dbReference type="InterPro" id="IPR015995">
    <property type="entry name" value="MlrC_N"/>
</dbReference>
<dbReference type="Pfam" id="PF07171">
    <property type="entry name" value="MlrC_C"/>
    <property type="match status" value="1"/>
</dbReference>
<name>A0ABX0Y3I4_9ACTN</name>
<dbReference type="Pfam" id="PF07364">
    <property type="entry name" value="DUF1485"/>
    <property type="match status" value="1"/>
</dbReference>
<keyword evidence="5" id="KW-1185">Reference proteome</keyword>
<dbReference type="PIRSF" id="PIRSF012702">
    <property type="entry name" value="UCP012702"/>
    <property type="match status" value="1"/>
</dbReference>
<feature type="domain" description="Microcystin LR degradation protein MlrC C-terminal" evidence="2">
    <location>
        <begin position="303"/>
        <end position="480"/>
    </location>
</feature>
<dbReference type="Proteomes" id="UP000722989">
    <property type="component" value="Unassembled WGS sequence"/>
</dbReference>
<sequence>MRERLAVLGLGHETNTFSTVPADLRKYEDGGIHRGQALVDHYAESQATWAGFLAPRPDDPVETVPLLAAWINPCGAITREAFETIVDEMTERLAAALPVDGVLLGLHGAAVADGYPDADAEMAERVRAVVGPNVPIGAVLDMHANVSPRLVEHVDVLLPYQTNPHVDARARGIECRDRVVEIIRTGRRPALALEQLPLVVTITRQDTREEPMRGLLEYERRLEQRDGVLDVSVVEGFPYADVPQMGMSVLAAHRDGPAAARRVAREMAERVWAAREALQGDGVTVEDAIARIAAHRGDKPLLVLDVGDNVGGGGPGDSTVLLAAAVREKVGGIVVVLLDPQAVESLADRAVGDRVRIAVGGRSVEQDGAPVDLDAVLVGRSDGRYEEPTMAHGGLRYFDAGPMVALRTDDRITVVLTSKLVQPITPRQLTAVGLDPGSFRAITAKGVNGPRAGYADACGDLVVVDTPGVTRLSVQGFTYANRRRPMYPYEPDATYEPAPAPDDKEN</sequence>
<dbReference type="RefSeq" id="WP_167927856.1">
    <property type="nucleotide sequence ID" value="NZ_JAATVY010000023.1"/>
</dbReference>
<protein>
    <submittedName>
        <fullName evidence="4">M81 family metallopeptidase</fullName>
    </submittedName>
</protein>
<accession>A0ABX0Y3I4</accession>
<evidence type="ECO:0000256" key="1">
    <source>
        <dbReference type="SAM" id="MobiDB-lite"/>
    </source>
</evidence>